<sequence length="771" mass="84154">MSGSATMPGDECPQDRAVRARQRLLAILGQLQTYIFQVELLKRCDPKVASAHADTLKRNALQVRALCRNVSGALAEQFSTLVTPLTLTLEMSLAHARAEGERVLSALSEFGESGDAHAYFWRTMGIGGSCPHHQAVSLATYGGQIDKELCFLHDVENFLKQMNYCHLITPAPAAAKALAGVKAFLERTVGSGLVVPPELSDPSHPCHVCFEELCMTANQGATTARRLAGKICDHVTQQARVCLCADEMRRYLPHVAGLSDAQRARALCALDVAESHGAAGAPAGGDAEPAEDCASSWERETRTLLDSHHVFSAAPPELYAVSEMRFWLASGDRSAGSTMDAFASNLSALAERERRYETGAVAVELAAFGRRGDHFCRAFGEYAAAFDMVDSLLVGGQSASPDDQIEALIRACYDRHLAAPVLRQLVGPEHSDTEALKCALESLHASETASAAAPETAAAEAVSDALPEDDAGDWDSIATRAMSDVAERRRLYADRLTKRSLASLGRCVREQRGELEKMLRVSVYGEVLPSVFSAVYNGFAARIRFCEITARARTVVDNRNRDDTFDAHRFMRSSLLRHRVDKALLPGITHQFFGMVNGPLFDHATHGFAQPPNTALYYSVENVGLLPHLKEELARFMVGRGNSDWAVSEFQRFYHFDGTSGITPAQRIAWGYIRELIVATTLFSSVFQCGHIELRRADYSRPSSDGEWYYPAGIYLTYISECPLVAVLECGPEGLASEKSVVVYDRDVFSLLYTVLQHLAEGTAAESNACA</sequence>
<dbReference type="Pfam" id="PF01366">
    <property type="entry name" value="PRTP"/>
    <property type="match status" value="1"/>
</dbReference>
<evidence type="ECO:0000313" key="4">
    <source>
        <dbReference type="EMBL" id="AFR32470.1"/>
    </source>
</evidence>
<evidence type="ECO:0000256" key="3">
    <source>
        <dbReference type="ARBA" id="ARBA00023219"/>
    </source>
</evidence>
<name>J9QVD0_9ALPH</name>
<dbReference type="HAMAP" id="MF_04014">
    <property type="entry name" value="HSV_TRM1"/>
    <property type="match status" value="1"/>
</dbReference>
<evidence type="ECO:0000256" key="1">
    <source>
        <dbReference type="ARBA" id="ARBA00022612"/>
    </source>
</evidence>
<keyword evidence="3" id="KW-0231">Viral genome packaging</keyword>
<dbReference type="OrthoDB" id="1448at10239"/>
<accession>J9QVD0</accession>
<dbReference type="RefSeq" id="YP_009230159.1">
    <property type="nucleotide sequence ID" value="NC_029311.1"/>
</dbReference>
<dbReference type="GeneID" id="26887602"/>
<dbReference type="Proteomes" id="UP000167073">
    <property type="component" value="Segment"/>
</dbReference>
<keyword evidence="2" id="KW-0426">Late protein</keyword>
<evidence type="ECO:0000313" key="5">
    <source>
        <dbReference type="Proteomes" id="UP000167073"/>
    </source>
</evidence>
<dbReference type="KEGG" id="vg:26887602"/>
<protein>
    <submittedName>
        <fullName evidence="4">DNA packaging terminase subunit 2 UL28</fullName>
    </submittedName>
</protein>
<dbReference type="GO" id="GO:0019073">
    <property type="term" value="P:viral DNA genome packaging"/>
    <property type="evidence" value="ECO:0007669"/>
    <property type="project" value="InterPro"/>
</dbReference>
<evidence type="ECO:0000256" key="2">
    <source>
        <dbReference type="ARBA" id="ARBA00022921"/>
    </source>
</evidence>
<keyword evidence="1" id="KW-1188">Viral release from host cell</keyword>
<dbReference type="EMBL" id="JQ596859">
    <property type="protein sequence ID" value="AFR32470.1"/>
    <property type="molecule type" value="Genomic_DNA"/>
</dbReference>
<keyword evidence="5" id="KW-1185">Reference proteome</keyword>
<gene>
    <name evidence="4" type="primary">UL28</name>
</gene>
<organism evidence="4 5">
    <name type="scientific">Leporid alphaherpesvirus 4</name>
    <dbReference type="NCBI Taxonomy" id="481315"/>
    <lineage>
        <taxon>Viruses</taxon>
        <taxon>Duplodnaviria</taxon>
        <taxon>Heunggongvirae</taxon>
        <taxon>Peploviricota</taxon>
        <taxon>Herviviricetes</taxon>
        <taxon>Herpesvirales</taxon>
        <taxon>Orthoherpesviridae</taxon>
        <taxon>Alphaherpesvirinae</taxon>
        <taxon>Simplexvirus</taxon>
        <taxon>Simplexvirus leporidalpha4</taxon>
    </lineage>
</organism>
<reference evidence="4 5" key="1">
    <citation type="journal article" date="2012" name="Virology">
        <title>Analysis of the genome of leporid herpesvirus 4.</title>
        <authorList>
            <person name="Babra B."/>
            <person name="Watson G."/>
            <person name="Xu W."/>
            <person name="Jeffrey B.M."/>
            <person name="Xu J.R."/>
            <person name="Rockey D.D."/>
            <person name="Rohrmann G.F."/>
            <person name="Jin L."/>
        </authorList>
    </citation>
    <scope>NUCLEOTIDE SEQUENCE [LARGE SCALE GENOMIC DNA]</scope>
    <source>
        <strain evidence="4">LHV4012612</strain>
    </source>
</reference>
<proteinExistence type="inferred from homology"/>
<dbReference type="InterPro" id="IPR000501">
    <property type="entry name" value="UL28/UL56"/>
</dbReference>